<evidence type="ECO:0000313" key="2">
    <source>
        <dbReference type="EMBL" id="MTV51885.1"/>
    </source>
</evidence>
<dbReference type="CDD" id="cd05403">
    <property type="entry name" value="NT_KNTase_like"/>
    <property type="match status" value="1"/>
</dbReference>
<sequence>MPDDRYTDQIKPNMDRRPMHIDTAIALVRTRLLPRWPHATAAIIGGSIARGEATPTSDIDLLLLFEKVDRAWRDTLKVDGQTVELFGHDPATFDYFCRRIDAPNGTIPLAMMVIDGVAVLPPNLTFDALGKYARQLYAAGPPAWDAATLAARRYAITTLVEDLQDSERSDETLAIAVKLYDTLATFALRAGGHWTGTGKHLARRLKTATPDLAAALEEGMGRLAADPGMAKAVLIEAARRALAPHGGWLLEGFHAPAPAAWRSDKAPFA</sequence>
<feature type="domain" description="Polymerase nucleotidyl transferase" evidence="1">
    <location>
        <begin position="28"/>
        <end position="69"/>
    </location>
</feature>
<dbReference type="Proteomes" id="UP000430634">
    <property type="component" value="Unassembled WGS sequence"/>
</dbReference>
<dbReference type="InterPro" id="IPR002934">
    <property type="entry name" value="Polymerase_NTP_transf_dom"/>
</dbReference>
<gene>
    <name evidence="2" type="ORF">GM672_03960</name>
</gene>
<dbReference type="InterPro" id="IPR043519">
    <property type="entry name" value="NT_sf"/>
</dbReference>
<dbReference type="OrthoDB" id="8706638at2"/>
<comment type="caution">
    <text evidence="2">The sequence shown here is derived from an EMBL/GenBank/DDBJ whole genome shotgun (WGS) entry which is preliminary data.</text>
</comment>
<dbReference type="AlphaFoldDB" id="A0A6I3STD2"/>
<proteinExistence type="predicted"/>
<evidence type="ECO:0000313" key="3">
    <source>
        <dbReference type="Proteomes" id="UP000430634"/>
    </source>
</evidence>
<reference evidence="2 3" key="1">
    <citation type="submission" date="2019-11" db="EMBL/GenBank/DDBJ databases">
        <title>Type strains purchased from KCTC, JCM and DSMZ.</title>
        <authorList>
            <person name="Lu H."/>
        </authorList>
    </citation>
    <scope>NUCLEOTIDE SEQUENCE [LARGE SCALE GENOMIC DNA]</scope>
    <source>
        <strain evidence="2 3">KCTC 52429</strain>
    </source>
</reference>
<evidence type="ECO:0000259" key="1">
    <source>
        <dbReference type="Pfam" id="PF01909"/>
    </source>
</evidence>
<dbReference type="Pfam" id="PF01909">
    <property type="entry name" value="NTP_transf_2"/>
    <property type="match status" value="1"/>
</dbReference>
<accession>A0A6I3STD2</accession>
<dbReference type="EMBL" id="WNKZ01000006">
    <property type="protein sequence ID" value="MTV51885.1"/>
    <property type="molecule type" value="Genomic_DNA"/>
</dbReference>
<organism evidence="2 3">
    <name type="scientific">Pseudoduganella buxea</name>
    <dbReference type="NCBI Taxonomy" id="1949069"/>
    <lineage>
        <taxon>Bacteria</taxon>
        <taxon>Pseudomonadati</taxon>
        <taxon>Pseudomonadota</taxon>
        <taxon>Betaproteobacteria</taxon>
        <taxon>Burkholderiales</taxon>
        <taxon>Oxalobacteraceae</taxon>
        <taxon>Telluria group</taxon>
        <taxon>Pseudoduganella</taxon>
    </lineage>
</organism>
<dbReference type="GO" id="GO:0016779">
    <property type="term" value="F:nucleotidyltransferase activity"/>
    <property type="evidence" value="ECO:0007669"/>
    <property type="project" value="InterPro"/>
</dbReference>
<dbReference type="SUPFAM" id="SSF81301">
    <property type="entry name" value="Nucleotidyltransferase"/>
    <property type="match status" value="1"/>
</dbReference>
<protein>
    <recommendedName>
        <fullName evidence="1">Polymerase nucleotidyl transferase domain-containing protein</fullName>
    </recommendedName>
</protein>
<name>A0A6I3STD2_9BURK</name>
<dbReference type="Gene3D" id="3.30.460.10">
    <property type="entry name" value="Beta Polymerase, domain 2"/>
    <property type="match status" value="1"/>
</dbReference>